<dbReference type="Proteomes" id="UP000029964">
    <property type="component" value="Unassembled WGS sequence"/>
</dbReference>
<reference evidence="4" key="1">
    <citation type="journal article" date="2014" name="Genome Announc.">
        <title>Genome sequence and annotation of Acremonium chrysogenum, producer of the beta-lactam antibiotic cephalosporin C.</title>
        <authorList>
            <person name="Terfehr D."/>
            <person name="Dahlmann T.A."/>
            <person name="Specht T."/>
            <person name="Zadra I."/>
            <person name="Kuernsteiner H."/>
            <person name="Kueck U."/>
        </authorList>
    </citation>
    <scope>NUCLEOTIDE SEQUENCE [LARGE SCALE GENOMIC DNA]</scope>
    <source>
        <strain evidence="4">ATCC 11550 / CBS 779.69 / DSM 880 / IAM 14645 / JCM 23072 / IMI 49137</strain>
    </source>
</reference>
<gene>
    <name evidence="3" type="ORF">ACRE_065360</name>
</gene>
<evidence type="ECO:0000256" key="1">
    <source>
        <dbReference type="SAM" id="MobiDB-lite"/>
    </source>
</evidence>
<dbReference type="EMBL" id="JPKY01000086">
    <property type="protein sequence ID" value="KFH42747.1"/>
    <property type="molecule type" value="Genomic_DNA"/>
</dbReference>
<feature type="chain" id="PRO_5001815207" evidence="2">
    <location>
        <begin position="18"/>
        <end position="270"/>
    </location>
</feature>
<organism evidence="3 4">
    <name type="scientific">Hapsidospora chrysogenum (strain ATCC 11550 / CBS 779.69 / DSM 880 / IAM 14645 / JCM 23072 / IMI 49137)</name>
    <name type="common">Acremonium chrysogenum</name>
    <dbReference type="NCBI Taxonomy" id="857340"/>
    <lineage>
        <taxon>Eukaryota</taxon>
        <taxon>Fungi</taxon>
        <taxon>Dikarya</taxon>
        <taxon>Ascomycota</taxon>
        <taxon>Pezizomycotina</taxon>
        <taxon>Sordariomycetes</taxon>
        <taxon>Hypocreomycetidae</taxon>
        <taxon>Hypocreales</taxon>
        <taxon>Bionectriaceae</taxon>
        <taxon>Hapsidospora</taxon>
    </lineage>
</organism>
<proteinExistence type="predicted"/>
<protein>
    <submittedName>
        <fullName evidence="3">Uncharacterized protein</fullName>
    </submittedName>
</protein>
<accession>A0A086T065</accession>
<comment type="caution">
    <text evidence="3">The sequence shown here is derived from an EMBL/GenBank/DDBJ whole genome shotgun (WGS) entry which is preliminary data.</text>
</comment>
<keyword evidence="2" id="KW-0732">Signal</keyword>
<keyword evidence="4" id="KW-1185">Reference proteome</keyword>
<evidence type="ECO:0000313" key="3">
    <source>
        <dbReference type="EMBL" id="KFH42747.1"/>
    </source>
</evidence>
<feature type="signal peptide" evidence="2">
    <location>
        <begin position="1"/>
        <end position="17"/>
    </location>
</feature>
<feature type="compositionally biased region" description="Low complexity" evidence="1">
    <location>
        <begin position="193"/>
        <end position="205"/>
    </location>
</feature>
<dbReference type="AlphaFoldDB" id="A0A086T065"/>
<evidence type="ECO:0000256" key="2">
    <source>
        <dbReference type="SAM" id="SignalP"/>
    </source>
</evidence>
<dbReference type="HOGENOM" id="CLU_1030422_0_0_1"/>
<sequence>MKTLLFTIPLLASVAGAVRLRHSELRVHDNYNKNNNNNYPDNPLFRRQDTCPVGYKPCPDGDCCEIGETCTQSRGVKLCAGYACDAGVQTCTANGVTACCQRVSERCHPTNPGVCTMPIGGGGSDNGDDGDDGDLSFTILPVPDPTTTSSDEPEYTLKPQPDRTSSSSSSSEGDDDDDDEDDNNVPTSTDVFTETTVETSASSATETRDTSAEEPEITAAPSASETSERETASDPPSTADQGDGAGGLVGVSLRAVVGACAALGVGLWFL</sequence>
<name>A0A086T065_HAPC1</name>
<evidence type="ECO:0000313" key="4">
    <source>
        <dbReference type="Proteomes" id="UP000029964"/>
    </source>
</evidence>
<feature type="compositionally biased region" description="Acidic residues" evidence="1">
    <location>
        <begin position="172"/>
        <end position="183"/>
    </location>
</feature>
<feature type="region of interest" description="Disordered" evidence="1">
    <location>
        <begin position="119"/>
        <end position="247"/>
    </location>
</feature>